<dbReference type="InterPro" id="IPR010697">
    <property type="entry name" value="YspA"/>
</dbReference>
<protein>
    <recommendedName>
        <fullName evidence="1">UPF0398 protein R82641_BJNNKPBH_00422</fullName>
    </recommendedName>
</protein>
<name>A0ABM9MRB8_9LACO</name>
<comment type="similarity">
    <text evidence="1">Belongs to the UPF0398 family.</text>
</comment>
<reference evidence="2 3" key="1">
    <citation type="submission" date="2023-10" db="EMBL/GenBank/DDBJ databases">
        <authorList>
            <person name="Botero Cardona J."/>
        </authorList>
    </citation>
    <scope>NUCLEOTIDE SEQUENCE [LARGE SCALE GENOMIC DNA]</scope>
    <source>
        <strain evidence="2 3">R-82641</strain>
    </source>
</reference>
<dbReference type="EMBL" id="CAUZLY010000003">
    <property type="protein sequence ID" value="CAK1233634.1"/>
    <property type="molecule type" value="Genomic_DNA"/>
</dbReference>
<organism evidence="2 3">
    <name type="scientific">Fructobacillus cardui</name>
    <dbReference type="NCBI Taxonomy" id="2893170"/>
    <lineage>
        <taxon>Bacteria</taxon>
        <taxon>Bacillati</taxon>
        <taxon>Bacillota</taxon>
        <taxon>Bacilli</taxon>
        <taxon>Lactobacillales</taxon>
        <taxon>Lactobacillaceae</taxon>
        <taxon>Fructobacillus</taxon>
    </lineage>
</organism>
<dbReference type="Gene3D" id="3.40.50.450">
    <property type="match status" value="1"/>
</dbReference>
<dbReference type="PIRSF" id="PIRSF021290">
    <property type="entry name" value="DUF1273"/>
    <property type="match status" value="1"/>
</dbReference>
<dbReference type="RefSeq" id="WP_047974254.1">
    <property type="nucleotide sequence ID" value="NZ_CAUZLJ010000005.1"/>
</dbReference>
<comment type="caution">
    <text evidence="2">The sequence shown here is derived from an EMBL/GenBank/DDBJ whole genome shotgun (WGS) entry which is preliminary data.</text>
</comment>
<dbReference type="HAMAP" id="MF_01575">
    <property type="entry name" value="UPF0398"/>
    <property type="match status" value="1"/>
</dbReference>
<gene>
    <name evidence="2" type="ORF">R82641_BJNNKPBH_00422</name>
</gene>
<dbReference type="PANTHER" id="PTHR38440">
    <property type="entry name" value="UPF0398 PROTEIN YPSA"/>
    <property type="match status" value="1"/>
</dbReference>
<keyword evidence="3" id="KW-1185">Reference proteome</keyword>
<proteinExistence type="inferred from homology"/>
<dbReference type="Proteomes" id="UP001314200">
    <property type="component" value="Unassembled WGS sequence"/>
</dbReference>
<sequence length="185" mass="21644">MSRIWMTGYRTYELGVFKEKDPKVQVLKYAIKKTMIEQLDLGLEWVITGGQLGVETWVIEVALDLKAEYPDLRVAMLLPFGHFGSQWQEASQRRLADLKQQVDFYADVHKEDYQGPYQLRQYQDFVLNHTDGAVLLYDAEFPGKAQYDYQAILDFQAQSPYPLETISMDDLQEFANDYQENQHDQ</sequence>
<evidence type="ECO:0000256" key="1">
    <source>
        <dbReference type="HAMAP-Rule" id="MF_01575"/>
    </source>
</evidence>
<dbReference type="Pfam" id="PF06908">
    <property type="entry name" value="YpsA"/>
    <property type="match status" value="1"/>
</dbReference>
<dbReference type="SUPFAM" id="SSF102405">
    <property type="entry name" value="MCP/YpsA-like"/>
    <property type="match status" value="1"/>
</dbReference>
<accession>A0ABM9MRB8</accession>
<evidence type="ECO:0000313" key="2">
    <source>
        <dbReference type="EMBL" id="CAK1233634.1"/>
    </source>
</evidence>
<dbReference type="PANTHER" id="PTHR38440:SF1">
    <property type="entry name" value="UPF0398 PROTEIN SPR0331"/>
    <property type="match status" value="1"/>
</dbReference>
<dbReference type="NCBIfam" id="NF010181">
    <property type="entry name" value="PRK13660.1"/>
    <property type="match status" value="1"/>
</dbReference>
<evidence type="ECO:0000313" key="3">
    <source>
        <dbReference type="Proteomes" id="UP001314200"/>
    </source>
</evidence>